<keyword evidence="5 10" id="KW-0159">Chromosome partition</keyword>
<evidence type="ECO:0000256" key="3">
    <source>
        <dbReference type="ARBA" id="ARBA00022490"/>
    </source>
</evidence>
<protein>
    <recommendedName>
        <fullName evidence="10 11">Tyrosine recombinase XerC</fullName>
    </recommendedName>
</protein>
<feature type="domain" description="Tyr recombinase" evidence="12">
    <location>
        <begin position="110"/>
        <end position="296"/>
    </location>
</feature>
<evidence type="ECO:0000256" key="7">
    <source>
        <dbReference type="ARBA" id="ARBA00023125"/>
    </source>
</evidence>
<gene>
    <name evidence="10" type="primary">xerC</name>
    <name evidence="14" type="ORF">B0H94_10190</name>
</gene>
<reference evidence="14 15" key="1">
    <citation type="submission" date="2018-03" db="EMBL/GenBank/DDBJ databases">
        <title>Genomic Encyclopedia of Type Strains, Phase III (KMG-III): the genomes of soil and plant-associated and newly described type strains.</title>
        <authorList>
            <person name="Whitman W."/>
        </authorList>
    </citation>
    <scope>NUCLEOTIDE SEQUENCE [LARGE SCALE GENOMIC DNA]</scope>
    <source>
        <strain evidence="14 15">CGMCC 1.07653</strain>
    </source>
</reference>
<comment type="subcellular location">
    <subcellularLocation>
        <location evidence="1 10">Cytoplasm</location>
    </subcellularLocation>
</comment>
<dbReference type="GO" id="GO:0003677">
    <property type="term" value="F:DNA binding"/>
    <property type="evidence" value="ECO:0007669"/>
    <property type="project" value="UniProtKB-UniRule"/>
</dbReference>
<evidence type="ECO:0000259" key="13">
    <source>
        <dbReference type="PROSITE" id="PS51900"/>
    </source>
</evidence>
<dbReference type="InterPro" id="IPR023009">
    <property type="entry name" value="Tyrosine_recombinase_XerC/XerD"/>
</dbReference>
<evidence type="ECO:0000256" key="6">
    <source>
        <dbReference type="ARBA" id="ARBA00022908"/>
    </source>
</evidence>
<dbReference type="InterPro" id="IPR004107">
    <property type="entry name" value="Integrase_SAM-like_N"/>
</dbReference>
<dbReference type="GO" id="GO:0007059">
    <property type="term" value="P:chromosome segregation"/>
    <property type="evidence" value="ECO:0007669"/>
    <property type="project" value="UniProtKB-UniRule"/>
</dbReference>
<evidence type="ECO:0000256" key="2">
    <source>
        <dbReference type="ARBA" id="ARBA00006657"/>
    </source>
</evidence>
<feature type="active site" evidence="10">
    <location>
        <position position="151"/>
    </location>
</feature>
<accession>A0A2P8HY84</accession>
<dbReference type="HAMAP" id="MF_01808">
    <property type="entry name" value="Recomb_XerC_XerD"/>
    <property type="match status" value="1"/>
</dbReference>
<dbReference type="Proteomes" id="UP000242310">
    <property type="component" value="Unassembled WGS sequence"/>
</dbReference>
<dbReference type="Pfam" id="PF02899">
    <property type="entry name" value="Phage_int_SAM_1"/>
    <property type="match status" value="1"/>
</dbReference>
<dbReference type="InterPro" id="IPR011010">
    <property type="entry name" value="DNA_brk_join_enz"/>
</dbReference>
<comment type="subunit">
    <text evidence="10">Forms a cyclic heterotetrameric complex composed of two molecules of XerC and two molecules of XerD.</text>
</comment>
<evidence type="ECO:0000256" key="9">
    <source>
        <dbReference type="ARBA" id="ARBA00023306"/>
    </source>
</evidence>
<evidence type="ECO:0000256" key="10">
    <source>
        <dbReference type="HAMAP-Rule" id="MF_01808"/>
    </source>
</evidence>
<dbReference type="NCBIfam" id="TIGR02224">
    <property type="entry name" value="recomb_XerC"/>
    <property type="match status" value="1"/>
</dbReference>
<evidence type="ECO:0000259" key="12">
    <source>
        <dbReference type="PROSITE" id="PS51898"/>
    </source>
</evidence>
<comment type="similarity">
    <text evidence="2 10">Belongs to the 'phage' integrase family. XerC subfamily.</text>
</comment>
<feature type="active site" evidence="10">
    <location>
        <position position="251"/>
    </location>
</feature>
<comment type="caution">
    <text evidence="14">The sequence shown here is derived from an EMBL/GenBank/DDBJ whole genome shotgun (WGS) entry which is preliminary data.</text>
</comment>
<dbReference type="InterPro" id="IPR050090">
    <property type="entry name" value="Tyrosine_recombinase_XerCD"/>
</dbReference>
<evidence type="ECO:0000313" key="15">
    <source>
        <dbReference type="Proteomes" id="UP000242310"/>
    </source>
</evidence>
<comment type="function">
    <text evidence="10">Site-specific tyrosine recombinase, which acts by catalyzing the cutting and rejoining of the recombining DNA molecules. The XerC-XerD complex is essential to convert dimers of the bacterial chromosome into monomers to permit their segregation at cell division. It also contributes to the segregational stability of plasmids.</text>
</comment>
<evidence type="ECO:0000256" key="11">
    <source>
        <dbReference type="NCBIfam" id="TIGR02224"/>
    </source>
</evidence>
<dbReference type="PANTHER" id="PTHR30349:SF77">
    <property type="entry name" value="TYROSINE RECOMBINASE XERC"/>
    <property type="match status" value="1"/>
</dbReference>
<dbReference type="SUPFAM" id="SSF56349">
    <property type="entry name" value="DNA breaking-rejoining enzymes"/>
    <property type="match status" value="1"/>
</dbReference>
<dbReference type="NCBIfam" id="NF001399">
    <property type="entry name" value="PRK00283.1"/>
    <property type="match status" value="1"/>
</dbReference>
<keyword evidence="8 10" id="KW-0233">DNA recombination</keyword>
<dbReference type="InterPro" id="IPR044068">
    <property type="entry name" value="CB"/>
</dbReference>
<dbReference type="PANTHER" id="PTHR30349">
    <property type="entry name" value="PHAGE INTEGRASE-RELATED"/>
    <property type="match status" value="1"/>
</dbReference>
<feature type="active site" evidence="10">
    <location>
        <position position="175"/>
    </location>
</feature>
<dbReference type="InterPro" id="IPR002104">
    <property type="entry name" value="Integrase_catalytic"/>
</dbReference>
<dbReference type="PROSITE" id="PS51900">
    <property type="entry name" value="CB"/>
    <property type="match status" value="1"/>
</dbReference>
<dbReference type="Gene3D" id="1.10.443.10">
    <property type="entry name" value="Intergrase catalytic core"/>
    <property type="match status" value="1"/>
</dbReference>
<keyword evidence="9 10" id="KW-0131">Cell cycle</keyword>
<proteinExistence type="inferred from homology"/>
<keyword evidence="3 10" id="KW-0963">Cytoplasm</keyword>
<dbReference type="GO" id="GO:0009037">
    <property type="term" value="F:tyrosine-based site-specific recombinase activity"/>
    <property type="evidence" value="ECO:0007669"/>
    <property type="project" value="UniProtKB-UniRule"/>
</dbReference>
<evidence type="ECO:0000256" key="5">
    <source>
        <dbReference type="ARBA" id="ARBA00022829"/>
    </source>
</evidence>
<keyword evidence="6 10" id="KW-0229">DNA integration</keyword>
<dbReference type="PROSITE" id="PS51898">
    <property type="entry name" value="TYR_RECOMBINASE"/>
    <property type="match status" value="1"/>
</dbReference>
<organism evidence="14 15">
    <name type="scientific">Salsuginibacillus halophilus</name>
    <dbReference type="NCBI Taxonomy" id="517424"/>
    <lineage>
        <taxon>Bacteria</taxon>
        <taxon>Bacillati</taxon>
        <taxon>Bacillota</taxon>
        <taxon>Bacilli</taxon>
        <taxon>Bacillales</taxon>
        <taxon>Bacillaceae</taxon>
        <taxon>Salsuginibacillus</taxon>
    </lineage>
</organism>
<feature type="active site" description="O-(3'-phospho-DNA)-tyrosine intermediate" evidence="10">
    <location>
        <position position="283"/>
    </location>
</feature>
<dbReference type="EMBL" id="PYAV01000001">
    <property type="protein sequence ID" value="PSL51180.1"/>
    <property type="molecule type" value="Genomic_DNA"/>
</dbReference>
<keyword evidence="15" id="KW-1185">Reference proteome</keyword>
<dbReference type="GO" id="GO:0005737">
    <property type="term" value="C:cytoplasm"/>
    <property type="evidence" value="ECO:0007669"/>
    <property type="project" value="UniProtKB-SubCell"/>
</dbReference>
<sequence length="302" mass="34309">MTRPMQPDVDQFLAALQLEQNASPYTIEAYRHVLELWEVFLEVQVIAAAEDVTVDDVRLALSEWSAAGLARSTVGQRLSILRSFYNWLERQGRVSYNPFSAMRGPKQARQLPKFLYEKELEALLESLTGRNEPLALRDLAMIELMYAGGLRVGELTSLSADDIDTVLETVFIRGKGAKDRYVPIGSFALDACAAYVREARPKLLEKQVQETTALFLNHRGTPLTARGVRYILTKRMKEVSHTLHISPHMLRHSFATHLLDRGADLRAVQELLGHEHLSTTQLYTHVSKERLRSVYHHTHPRA</sequence>
<evidence type="ECO:0000256" key="1">
    <source>
        <dbReference type="ARBA" id="ARBA00004496"/>
    </source>
</evidence>
<evidence type="ECO:0000313" key="14">
    <source>
        <dbReference type="EMBL" id="PSL51180.1"/>
    </source>
</evidence>
<feature type="domain" description="Core-binding (CB)" evidence="13">
    <location>
        <begin position="3"/>
        <end position="89"/>
    </location>
</feature>
<dbReference type="CDD" id="cd00798">
    <property type="entry name" value="INT_XerDC_C"/>
    <property type="match status" value="1"/>
</dbReference>
<dbReference type="InterPro" id="IPR011931">
    <property type="entry name" value="Recomb_XerC"/>
</dbReference>
<evidence type="ECO:0000256" key="8">
    <source>
        <dbReference type="ARBA" id="ARBA00023172"/>
    </source>
</evidence>
<dbReference type="Gene3D" id="1.10.150.130">
    <property type="match status" value="1"/>
</dbReference>
<keyword evidence="7 10" id="KW-0238">DNA-binding</keyword>
<name>A0A2P8HY84_9BACI</name>
<dbReference type="InterPro" id="IPR010998">
    <property type="entry name" value="Integrase_recombinase_N"/>
</dbReference>
<feature type="active site" evidence="10">
    <location>
        <position position="274"/>
    </location>
</feature>
<evidence type="ECO:0000256" key="4">
    <source>
        <dbReference type="ARBA" id="ARBA00022618"/>
    </source>
</evidence>
<keyword evidence="4 10" id="KW-0132">Cell division</keyword>
<feature type="active site" evidence="10">
    <location>
        <position position="248"/>
    </location>
</feature>
<dbReference type="AlphaFoldDB" id="A0A2P8HY84"/>
<dbReference type="GO" id="GO:0006313">
    <property type="term" value="P:DNA transposition"/>
    <property type="evidence" value="ECO:0007669"/>
    <property type="project" value="UniProtKB-UniRule"/>
</dbReference>
<dbReference type="GO" id="GO:0051301">
    <property type="term" value="P:cell division"/>
    <property type="evidence" value="ECO:0007669"/>
    <property type="project" value="UniProtKB-UniRule"/>
</dbReference>
<dbReference type="Pfam" id="PF00589">
    <property type="entry name" value="Phage_integrase"/>
    <property type="match status" value="1"/>
</dbReference>
<dbReference type="InterPro" id="IPR013762">
    <property type="entry name" value="Integrase-like_cat_sf"/>
</dbReference>